<gene>
    <name evidence="2" type="ORF">PCOR1329_LOCUS4738</name>
</gene>
<accession>A0ABN9PPS0</accession>
<evidence type="ECO:0000313" key="3">
    <source>
        <dbReference type="Proteomes" id="UP001189429"/>
    </source>
</evidence>
<comment type="caution">
    <text evidence="2">The sequence shown here is derived from an EMBL/GenBank/DDBJ whole genome shotgun (WGS) entry which is preliminary data.</text>
</comment>
<feature type="compositionally biased region" description="Basic residues" evidence="1">
    <location>
        <begin position="776"/>
        <end position="795"/>
    </location>
</feature>
<feature type="region of interest" description="Disordered" evidence="1">
    <location>
        <begin position="849"/>
        <end position="872"/>
    </location>
</feature>
<evidence type="ECO:0000313" key="2">
    <source>
        <dbReference type="EMBL" id="CAK0794884.1"/>
    </source>
</evidence>
<evidence type="ECO:0000256" key="1">
    <source>
        <dbReference type="SAM" id="MobiDB-lite"/>
    </source>
</evidence>
<feature type="region of interest" description="Disordered" evidence="1">
    <location>
        <begin position="723"/>
        <end position="743"/>
    </location>
</feature>
<keyword evidence="3" id="KW-1185">Reference proteome</keyword>
<proteinExistence type="predicted"/>
<feature type="compositionally biased region" description="Basic and acidic residues" evidence="1">
    <location>
        <begin position="801"/>
        <end position="832"/>
    </location>
</feature>
<name>A0ABN9PPS0_9DINO</name>
<dbReference type="EMBL" id="CAUYUJ010001225">
    <property type="protein sequence ID" value="CAK0794884.1"/>
    <property type="molecule type" value="Genomic_DNA"/>
</dbReference>
<reference evidence="2" key="1">
    <citation type="submission" date="2023-10" db="EMBL/GenBank/DDBJ databases">
        <authorList>
            <person name="Chen Y."/>
            <person name="Shah S."/>
            <person name="Dougan E. K."/>
            <person name="Thang M."/>
            <person name="Chan C."/>
        </authorList>
    </citation>
    <scope>NUCLEOTIDE SEQUENCE [LARGE SCALE GENOMIC DNA]</scope>
</reference>
<organism evidence="2 3">
    <name type="scientific">Prorocentrum cordatum</name>
    <dbReference type="NCBI Taxonomy" id="2364126"/>
    <lineage>
        <taxon>Eukaryota</taxon>
        <taxon>Sar</taxon>
        <taxon>Alveolata</taxon>
        <taxon>Dinophyceae</taxon>
        <taxon>Prorocentrales</taxon>
        <taxon>Prorocentraceae</taxon>
        <taxon>Prorocentrum</taxon>
    </lineage>
</organism>
<feature type="region of interest" description="Disordered" evidence="1">
    <location>
        <begin position="768"/>
        <end position="832"/>
    </location>
</feature>
<sequence>MAAAAPNEAWSRCSGCQAWSWYDKSVARQCRCSTCGREVKLHKPRSGPCGDRDAKARPGGSAFQRQGGRVQQDADILRSMLQSVAMECFLRQLPTPVEVSAEEQVKRTSGAWRDVEMRPDQAVAKAFKCRENCPKAQLKEQSTSIALADPPPQSCLAVLVSGSAESLVLAPLLSSVVRANARAGLRVDVFFGLTAPAKGKREGAVDPKMSQFLQNFDVAKLRDFVCQLAEQQGASHCTVELESEEAAHAPKNVARQSIMTHYQNSTEKRTGAIARWRSLSRLLASARTHEVEAEYDAVVIARADTYWMAPVSVNVEDFQMDSLQVSVAPCLDDTGINDKAMVLGREAADVMLSAYDRWQSGDERLSGSRTAEEVLFRIASQAGLRITPQPMYAESASFTQTGLPCFQETSFDLSRQRYEQCFVESAGDAPVSEFFATFGCEVRNPNFYDLLWPQQVQKLHDNVARLAFQDERKPLVLTVVGADEVEQAVSMLTGLQSLGEEALVLTVGTSAHICKALKDSPGVSGSKCIVVQPTQEVRLSVFKHAILTTVALAGLTDRIMYASPQAAFAKALSPQLAASDMRILFARSAAPAGDVAGCIQDVSIQESFDLTHVDSSVLVLPDAPEVASLLLRAWDRMSEGSTLSEKGALSQRAALVEVLRGSGRPEVGLLPCGLQLPQASNAKASGEDRVLSAEQPLGISDQQVQRELRKALDDAWVDKFRNEASKERRAKSEGEVARSDAATRQRQTEWKDIWVQRVQELRDENGYNETEVREERRRRRAENKAHKTVHRRHVRYLPPDEAAKVKAREDKWEADIQKQRSEDLANKKAREEAFRREVQKAQDAIYHNFEENAKDADGFDAPSDVLGTLSAR</sequence>
<feature type="region of interest" description="Disordered" evidence="1">
    <location>
        <begin position="45"/>
        <end position="69"/>
    </location>
</feature>
<protein>
    <submittedName>
        <fullName evidence="2">Uncharacterized protein</fullName>
    </submittedName>
</protein>
<dbReference type="Proteomes" id="UP001189429">
    <property type="component" value="Unassembled WGS sequence"/>
</dbReference>